<protein>
    <submittedName>
        <fullName evidence="2">Uncharacterized protein</fullName>
    </submittedName>
</protein>
<organism evidence="2 3">
    <name type="scientific">Nocardia suismassiliense</name>
    <dbReference type="NCBI Taxonomy" id="2077092"/>
    <lineage>
        <taxon>Bacteria</taxon>
        <taxon>Bacillati</taxon>
        <taxon>Actinomycetota</taxon>
        <taxon>Actinomycetes</taxon>
        <taxon>Mycobacteriales</taxon>
        <taxon>Nocardiaceae</taxon>
        <taxon>Nocardia</taxon>
    </lineage>
</organism>
<dbReference type="RefSeq" id="WP_387722964.1">
    <property type="nucleotide sequence ID" value="NZ_JBIAPI010000009.1"/>
</dbReference>
<gene>
    <name evidence="2" type="ORF">ACFYV7_30400</name>
</gene>
<evidence type="ECO:0000313" key="2">
    <source>
        <dbReference type="EMBL" id="MFF3227143.1"/>
    </source>
</evidence>
<evidence type="ECO:0000313" key="3">
    <source>
        <dbReference type="Proteomes" id="UP001601948"/>
    </source>
</evidence>
<name>A0ABW6R1N2_9NOCA</name>
<evidence type="ECO:0000256" key="1">
    <source>
        <dbReference type="SAM" id="MobiDB-lite"/>
    </source>
</evidence>
<proteinExistence type="predicted"/>
<reference evidence="2 3" key="1">
    <citation type="submission" date="2024-10" db="EMBL/GenBank/DDBJ databases">
        <title>The Natural Products Discovery Center: Release of the First 8490 Sequenced Strains for Exploring Actinobacteria Biosynthetic Diversity.</title>
        <authorList>
            <person name="Kalkreuter E."/>
            <person name="Kautsar S.A."/>
            <person name="Yang D."/>
            <person name="Bader C.D."/>
            <person name="Teijaro C.N."/>
            <person name="Fluegel L."/>
            <person name="Davis C.M."/>
            <person name="Simpson J.R."/>
            <person name="Lauterbach L."/>
            <person name="Steele A.D."/>
            <person name="Gui C."/>
            <person name="Meng S."/>
            <person name="Li G."/>
            <person name="Viehrig K."/>
            <person name="Ye F."/>
            <person name="Su P."/>
            <person name="Kiefer A.F."/>
            <person name="Nichols A."/>
            <person name="Cepeda A.J."/>
            <person name="Yan W."/>
            <person name="Fan B."/>
            <person name="Jiang Y."/>
            <person name="Adhikari A."/>
            <person name="Zheng C.-J."/>
            <person name="Schuster L."/>
            <person name="Cowan T.M."/>
            <person name="Smanski M.J."/>
            <person name="Chevrette M.G."/>
            <person name="De Carvalho L.P.S."/>
            <person name="Shen B."/>
        </authorList>
    </citation>
    <scope>NUCLEOTIDE SEQUENCE [LARGE SCALE GENOMIC DNA]</scope>
    <source>
        <strain evidence="2 3">NPDC003040</strain>
    </source>
</reference>
<dbReference type="EMBL" id="JBIAPI010000009">
    <property type="protein sequence ID" value="MFF3227143.1"/>
    <property type="molecule type" value="Genomic_DNA"/>
</dbReference>
<accession>A0ABW6R1N2</accession>
<dbReference type="Proteomes" id="UP001601948">
    <property type="component" value="Unassembled WGS sequence"/>
</dbReference>
<keyword evidence="3" id="KW-1185">Reference proteome</keyword>
<feature type="region of interest" description="Disordered" evidence="1">
    <location>
        <begin position="35"/>
        <end position="58"/>
    </location>
</feature>
<sequence length="182" mass="19830">MEEILSLATLSTVALAESIKFLYDQAGELLLRRRRTRADSDTDPATDVETPPVVAEPEQLPAPDMSQVERFEPELRALRNDLHEYVSGVDPVAPSDERLLQLVDALRRVLETVHGTPVVFAGEGRESVQVRGSIEADQVAGYVAAVRAERATGTIEGHARVREVATGGEAIGVDLGADRHRR</sequence>
<comment type="caution">
    <text evidence="2">The sequence shown here is derived from an EMBL/GenBank/DDBJ whole genome shotgun (WGS) entry which is preliminary data.</text>
</comment>